<dbReference type="CDD" id="cd22920">
    <property type="entry name" value="HFD_CENP-T"/>
    <property type="match status" value="1"/>
</dbReference>
<evidence type="ECO:0000256" key="6">
    <source>
        <dbReference type="SAM" id="MobiDB-lite"/>
    </source>
</evidence>
<evidence type="ECO:0000256" key="2">
    <source>
        <dbReference type="ARBA" id="ARBA00004286"/>
    </source>
</evidence>
<dbReference type="Gene3D" id="1.10.20.10">
    <property type="entry name" value="Histone, subunit A"/>
    <property type="match status" value="1"/>
</dbReference>
<dbReference type="PANTHER" id="PTHR46904:SF1">
    <property type="entry name" value="CENTROMERE PROTEIN T"/>
    <property type="match status" value="1"/>
</dbReference>
<protein>
    <submittedName>
        <fullName evidence="8">Histone H4</fullName>
    </submittedName>
</protein>
<dbReference type="OrthoDB" id="10071681at2759"/>
<dbReference type="GO" id="GO:0000776">
    <property type="term" value="C:kinetochore"/>
    <property type="evidence" value="ECO:0007669"/>
    <property type="project" value="InterPro"/>
</dbReference>
<dbReference type="GO" id="GO:0007059">
    <property type="term" value="P:chromosome segregation"/>
    <property type="evidence" value="ECO:0007669"/>
    <property type="project" value="TreeGrafter"/>
</dbReference>
<feature type="compositionally biased region" description="Basic residues" evidence="6">
    <location>
        <begin position="45"/>
        <end position="64"/>
    </location>
</feature>
<dbReference type="GO" id="GO:0051382">
    <property type="term" value="P:kinetochore assembly"/>
    <property type="evidence" value="ECO:0007669"/>
    <property type="project" value="InterPro"/>
</dbReference>
<evidence type="ECO:0000259" key="7">
    <source>
        <dbReference type="Pfam" id="PF15511"/>
    </source>
</evidence>
<dbReference type="InterPro" id="IPR028255">
    <property type="entry name" value="CENP-T"/>
</dbReference>
<dbReference type="InterPro" id="IPR035425">
    <property type="entry name" value="CENP-T/H4_C"/>
</dbReference>
<organism evidence="8 9">
    <name type="scientific">Schizosaccharomyces octosporus (strain yFS286)</name>
    <name type="common">Fission yeast</name>
    <name type="synonym">Octosporomyces octosporus</name>
    <dbReference type="NCBI Taxonomy" id="483514"/>
    <lineage>
        <taxon>Eukaryota</taxon>
        <taxon>Fungi</taxon>
        <taxon>Dikarya</taxon>
        <taxon>Ascomycota</taxon>
        <taxon>Taphrinomycotina</taxon>
        <taxon>Schizosaccharomycetes</taxon>
        <taxon>Schizosaccharomycetales</taxon>
        <taxon>Schizosaccharomycetaceae</taxon>
        <taxon>Schizosaccharomyces</taxon>
    </lineage>
</organism>
<dbReference type="GO" id="GO:0003677">
    <property type="term" value="F:DNA binding"/>
    <property type="evidence" value="ECO:0007669"/>
    <property type="project" value="InterPro"/>
</dbReference>
<comment type="similarity">
    <text evidence="3">Belongs to the CENP-T/CNN1 family.</text>
</comment>
<evidence type="ECO:0000313" key="9">
    <source>
        <dbReference type="Proteomes" id="UP000016088"/>
    </source>
</evidence>
<feature type="compositionally biased region" description="Basic and acidic residues" evidence="6">
    <location>
        <begin position="124"/>
        <end position="136"/>
    </location>
</feature>
<gene>
    <name evidence="8" type="ORF">SOCG_04602</name>
</gene>
<evidence type="ECO:0000256" key="4">
    <source>
        <dbReference type="ARBA" id="ARBA00022454"/>
    </source>
</evidence>
<feature type="region of interest" description="Disordered" evidence="6">
    <location>
        <begin position="85"/>
        <end position="140"/>
    </location>
</feature>
<dbReference type="EMBL" id="KE503206">
    <property type="protein sequence ID" value="EPX75360.1"/>
    <property type="molecule type" value="Genomic_DNA"/>
</dbReference>
<feature type="region of interest" description="Disordered" evidence="6">
    <location>
        <begin position="318"/>
        <end position="344"/>
    </location>
</feature>
<dbReference type="GO" id="GO:0000278">
    <property type="term" value="P:mitotic cell cycle"/>
    <property type="evidence" value="ECO:0007669"/>
    <property type="project" value="TreeGrafter"/>
</dbReference>
<dbReference type="RefSeq" id="XP_013017802.1">
    <property type="nucleotide sequence ID" value="XM_013162348.1"/>
</dbReference>
<dbReference type="GO" id="GO:0005634">
    <property type="term" value="C:nucleus"/>
    <property type="evidence" value="ECO:0007669"/>
    <property type="project" value="UniProtKB-SubCell"/>
</dbReference>
<dbReference type="VEuPathDB" id="FungiDB:SOCG_04602"/>
<feature type="region of interest" description="Disordered" evidence="6">
    <location>
        <begin position="264"/>
        <end position="291"/>
    </location>
</feature>
<dbReference type="eggNOG" id="ENOG502S8G5">
    <property type="taxonomic scope" value="Eukaryota"/>
</dbReference>
<evidence type="ECO:0000256" key="5">
    <source>
        <dbReference type="ARBA" id="ARBA00023242"/>
    </source>
</evidence>
<dbReference type="Proteomes" id="UP000016088">
    <property type="component" value="Unassembled WGS sequence"/>
</dbReference>
<proteinExistence type="inferred from homology"/>
<accession>S9RB42</accession>
<dbReference type="SUPFAM" id="SSF47113">
    <property type="entry name" value="Histone-fold"/>
    <property type="match status" value="1"/>
</dbReference>
<sequence length="475" mass="53368">MNNPVMETPIRKTSFNHLVGTLSQKKLFTPSRNRSSLPSAQRTVTPHKQRALARKSNINKRKSNIHANKTPRDILRTLSRALAKQPIPSPAESSNGSSQKKKLRRTSSTMPIAPPSRKSLSGRQLDRRDSRSHVEEADLTTQSIEIPRRYSARVSDIFTPESRKIGGFQNPFANSKLMENDINRVQESALSNSPDHLLDVGDEIPVFRLPVSDYETADPGEDTPSADRASMQLNQYQSPIFTFNSDLLENDTSFSGTLEDELQRVTSPVHQPRLDESFEQQALPDAESSRIDKLQRNISPAHEPELDESFEQLALPDAESSRVDEMQGNTSPIQEPLLGDPLKEPTAANQETITIDENISLLDKDGFKKPKQKSRKVSSKTLPDSNLRKLANAYSRKSVSSSVIEELSSVSEDFFKQVTEDLSAYADHAGRKTIETNDACLLLKRQRKIHDKVSLMALQRSYLSREIKPVSFKKR</sequence>
<dbReference type="HOGENOM" id="CLU_544181_0_0_1"/>
<keyword evidence="9" id="KW-1185">Reference proteome</keyword>
<dbReference type="Pfam" id="PF15511">
    <property type="entry name" value="CENP-T_C"/>
    <property type="match status" value="1"/>
</dbReference>
<dbReference type="AlphaFoldDB" id="S9RB42"/>
<feature type="region of interest" description="Disordered" evidence="6">
    <location>
        <begin position="29"/>
        <end position="73"/>
    </location>
</feature>
<feature type="domain" description="CENP-T/Histone H4 histone fold" evidence="7">
    <location>
        <begin position="379"/>
        <end position="467"/>
    </location>
</feature>
<comment type="subcellular location">
    <subcellularLocation>
        <location evidence="2">Chromosome</location>
    </subcellularLocation>
    <subcellularLocation>
        <location evidence="1">Nucleus</location>
    </subcellularLocation>
</comment>
<dbReference type="OMA" id="EMQGNTS"/>
<dbReference type="GeneID" id="25033564"/>
<dbReference type="GO" id="GO:0046982">
    <property type="term" value="F:protein heterodimerization activity"/>
    <property type="evidence" value="ECO:0007669"/>
    <property type="project" value="InterPro"/>
</dbReference>
<keyword evidence="5" id="KW-0539">Nucleus</keyword>
<evidence type="ECO:0000256" key="1">
    <source>
        <dbReference type="ARBA" id="ARBA00004123"/>
    </source>
</evidence>
<feature type="compositionally biased region" description="Polar residues" evidence="6">
    <location>
        <begin position="29"/>
        <end position="44"/>
    </location>
</feature>
<keyword evidence="4" id="KW-0158">Chromosome</keyword>
<evidence type="ECO:0000313" key="8">
    <source>
        <dbReference type="EMBL" id="EPX75360.1"/>
    </source>
</evidence>
<dbReference type="InterPro" id="IPR009072">
    <property type="entry name" value="Histone-fold"/>
</dbReference>
<reference evidence="8 9" key="1">
    <citation type="journal article" date="2011" name="Science">
        <title>Comparative functional genomics of the fission yeasts.</title>
        <authorList>
            <person name="Rhind N."/>
            <person name="Chen Z."/>
            <person name="Yassour M."/>
            <person name="Thompson D.A."/>
            <person name="Haas B.J."/>
            <person name="Habib N."/>
            <person name="Wapinski I."/>
            <person name="Roy S."/>
            <person name="Lin M.F."/>
            <person name="Heiman D.I."/>
            <person name="Young S.K."/>
            <person name="Furuya K."/>
            <person name="Guo Y."/>
            <person name="Pidoux A."/>
            <person name="Chen H.M."/>
            <person name="Robbertse B."/>
            <person name="Goldberg J.M."/>
            <person name="Aoki K."/>
            <person name="Bayne E.H."/>
            <person name="Berlin A.M."/>
            <person name="Desjardins C.A."/>
            <person name="Dobbs E."/>
            <person name="Dukaj L."/>
            <person name="Fan L."/>
            <person name="FitzGerald M.G."/>
            <person name="French C."/>
            <person name="Gujja S."/>
            <person name="Hansen K."/>
            <person name="Keifenheim D."/>
            <person name="Levin J.Z."/>
            <person name="Mosher R.A."/>
            <person name="Mueller C.A."/>
            <person name="Pfiffner J."/>
            <person name="Priest M."/>
            <person name="Russ C."/>
            <person name="Smialowska A."/>
            <person name="Swoboda P."/>
            <person name="Sykes S.M."/>
            <person name="Vaughn M."/>
            <person name="Vengrova S."/>
            <person name="Yoder R."/>
            <person name="Zeng Q."/>
            <person name="Allshire R."/>
            <person name="Baulcombe D."/>
            <person name="Birren B.W."/>
            <person name="Brown W."/>
            <person name="Ekwall K."/>
            <person name="Kellis M."/>
            <person name="Leatherwood J."/>
            <person name="Levin H."/>
            <person name="Margalit H."/>
            <person name="Martienssen R."/>
            <person name="Nieduszynski C.A."/>
            <person name="Spatafora J.W."/>
            <person name="Friedman N."/>
            <person name="Dalgaard J.Z."/>
            <person name="Baumann P."/>
            <person name="Niki H."/>
            <person name="Regev A."/>
            <person name="Nusbaum C."/>
        </authorList>
    </citation>
    <scope>NUCLEOTIDE SEQUENCE [LARGE SCALE GENOMIC DNA]</scope>
    <source>
        <strain evidence="9">yFS286</strain>
    </source>
</reference>
<dbReference type="PANTHER" id="PTHR46904">
    <property type="entry name" value="CENTROMERE PROTEIN T"/>
    <property type="match status" value="1"/>
</dbReference>
<name>S9RB42_SCHOY</name>
<evidence type="ECO:0000256" key="3">
    <source>
        <dbReference type="ARBA" id="ARBA00010137"/>
    </source>
</evidence>